<dbReference type="EMBL" id="BMAC01000881">
    <property type="protein sequence ID" value="GFQ03908.1"/>
    <property type="molecule type" value="Genomic_DNA"/>
</dbReference>
<dbReference type="Proteomes" id="UP000653305">
    <property type="component" value="Unassembled WGS sequence"/>
</dbReference>
<dbReference type="AlphaFoldDB" id="A0A830CTK9"/>
<keyword evidence="2" id="KW-1185">Reference proteome</keyword>
<comment type="caution">
    <text evidence="1">The sequence shown here is derived from an EMBL/GenBank/DDBJ whole genome shotgun (WGS) entry which is preliminary data.</text>
</comment>
<accession>A0A830CTK9</accession>
<reference evidence="1" key="1">
    <citation type="submission" date="2020-07" db="EMBL/GenBank/DDBJ databases">
        <title>Ethylene signaling mediates host invasion by parasitic plants.</title>
        <authorList>
            <person name="Yoshida S."/>
        </authorList>
    </citation>
    <scope>NUCLEOTIDE SEQUENCE</scope>
    <source>
        <strain evidence="1">Okayama</strain>
    </source>
</reference>
<protein>
    <submittedName>
        <fullName evidence="1">Phosphatase impl1 chloroplastic</fullName>
    </submittedName>
</protein>
<sequence length="256" mass="28341">MVVDDAGDGLDQAPAKATTNWSNDLCRHGASCIQDPNSTATVLWDDVAAIEVGLIEFQAYAVAEDGLRSSEPQKNSFFEQISDDDDDHYLFGRIYVILRFRFSILCSVQKVAFLRLPCTYMVESAKGSFLAIIMHICGGELLVKWTFIVFRVEHGDDTAIFRICYLTAYFIERSVKNHKGKPATANVVEFVGGPKCLNTRNFAATTGKGTFCNGEIIQGSQTDKIEQSLLVTRFGNDHDDACVTRLGVAAVDMKWD</sequence>
<evidence type="ECO:0000313" key="1">
    <source>
        <dbReference type="EMBL" id="GFQ03908.1"/>
    </source>
</evidence>
<dbReference type="OrthoDB" id="1246379at2759"/>
<name>A0A830CTK9_9LAMI</name>
<proteinExistence type="predicted"/>
<gene>
    <name evidence="1" type="ORF">PHJA_002534600</name>
</gene>
<organism evidence="1 2">
    <name type="scientific">Phtheirospermum japonicum</name>
    <dbReference type="NCBI Taxonomy" id="374723"/>
    <lineage>
        <taxon>Eukaryota</taxon>
        <taxon>Viridiplantae</taxon>
        <taxon>Streptophyta</taxon>
        <taxon>Embryophyta</taxon>
        <taxon>Tracheophyta</taxon>
        <taxon>Spermatophyta</taxon>
        <taxon>Magnoliopsida</taxon>
        <taxon>eudicotyledons</taxon>
        <taxon>Gunneridae</taxon>
        <taxon>Pentapetalae</taxon>
        <taxon>asterids</taxon>
        <taxon>lamiids</taxon>
        <taxon>Lamiales</taxon>
        <taxon>Orobanchaceae</taxon>
        <taxon>Orobanchaceae incertae sedis</taxon>
        <taxon>Phtheirospermum</taxon>
    </lineage>
</organism>
<evidence type="ECO:0000313" key="2">
    <source>
        <dbReference type="Proteomes" id="UP000653305"/>
    </source>
</evidence>